<dbReference type="AlphaFoldDB" id="A0A9D4SV06"/>
<dbReference type="Proteomes" id="UP000821837">
    <property type="component" value="Chromosome 5"/>
</dbReference>
<dbReference type="VEuPathDB" id="VectorBase:RSAN_057581"/>
<gene>
    <name evidence="1" type="ORF">HPB52_023268</name>
</gene>
<evidence type="ECO:0000313" key="2">
    <source>
        <dbReference type="Proteomes" id="UP000821837"/>
    </source>
</evidence>
<accession>A0A9D4SV06</accession>
<organism evidence="1 2">
    <name type="scientific">Rhipicephalus sanguineus</name>
    <name type="common">Brown dog tick</name>
    <name type="synonym">Ixodes sanguineus</name>
    <dbReference type="NCBI Taxonomy" id="34632"/>
    <lineage>
        <taxon>Eukaryota</taxon>
        <taxon>Metazoa</taxon>
        <taxon>Ecdysozoa</taxon>
        <taxon>Arthropoda</taxon>
        <taxon>Chelicerata</taxon>
        <taxon>Arachnida</taxon>
        <taxon>Acari</taxon>
        <taxon>Parasitiformes</taxon>
        <taxon>Ixodida</taxon>
        <taxon>Ixodoidea</taxon>
        <taxon>Ixodidae</taxon>
        <taxon>Rhipicephalinae</taxon>
        <taxon>Rhipicephalus</taxon>
        <taxon>Rhipicephalus</taxon>
    </lineage>
</organism>
<protein>
    <recommendedName>
        <fullName evidence="3">CCHC-type domain-containing protein</fullName>
    </recommendedName>
</protein>
<sequence>MVLRHNYRRGQDLRDAVCYSCQKKGRLASKCTTPKQPSGGNKQTVPKAPTACVGRVNDTLYGSKFRCAVVTAQVQGLGEISAFPDSGSNVTIPAASPASNPKIEPWIKPPLLVVGGSSIIPEGFVFLRITIGPLSAVVEAAILERNALPLNLGEDCIYAAQAELYFKPPKLPVIYQPLLTLSCNAKRNCCQGCQMR</sequence>
<keyword evidence="2" id="KW-1185">Reference proteome</keyword>
<reference evidence="1" key="2">
    <citation type="submission" date="2021-09" db="EMBL/GenBank/DDBJ databases">
        <authorList>
            <person name="Jia N."/>
            <person name="Wang J."/>
            <person name="Shi W."/>
            <person name="Du L."/>
            <person name="Sun Y."/>
            <person name="Zhan W."/>
            <person name="Jiang J."/>
            <person name="Wang Q."/>
            <person name="Zhang B."/>
            <person name="Ji P."/>
            <person name="Sakyi L.B."/>
            <person name="Cui X."/>
            <person name="Yuan T."/>
            <person name="Jiang B."/>
            <person name="Yang W."/>
            <person name="Lam T.T.-Y."/>
            <person name="Chang Q."/>
            <person name="Ding S."/>
            <person name="Wang X."/>
            <person name="Zhu J."/>
            <person name="Ruan X."/>
            <person name="Zhao L."/>
            <person name="Wei J."/>
            <person name="Que T."/>
            <person name="Du C."/>
            <person name="Cheng J."/>
            <person name="Dai P."/>
            <person name="Han X."/>
            <person name="Huang E."/>
            <person name="Gao Y."/>
            <person name="Liu J."/>
            <person name="Shao H."/>
            <person name="Ye R."/>
            <person name="Li L."/>
            <person name="Wei W."/>
            <person name="Wang X."/>
            <person name="Wang C."/>
            <person name="Huo Q."/>
            <person name="Li W."/>
            <person name="Guo W."/>
            <person name="Chen H."/>
            <person name="Chen S."/>
            <person name="Zhou L."/>
            <person name="Zhou L."/>
            <person name="Ni X."/>
            <person name="Tian J."/>
            <person name="Zhou Y."/>
            <person name="Sheng Y."/>
            <person name="Liu T."/>
            <person name="Pan Y."/>
            <person name="Xia L."/>
            <person name="Li J."/>
            <person name="Zhao F."/>
            <person name="Cao W."/>
        </authorList>
    </citation>
    <scope>NUCLEOTIDE SEQUENCE</scope>
    <source>
        <strain evidence="1">Rsan-2018</strain>
        <tissue evidence="1">Larvae</tissue>
    </source>
</reference>
<evidence type="ECO:0000313" key="1">
    <source>
        <dbReference type="EMBL" id="KAH7952419.1"/>
    </source>
</evidence>
<proteinExistence type="predicted"/>
<evidence type="ECO:0008006" key="3">
    <source>
        <dbReference type="Google" id="ProtNLM"/>
    </source>
</evidence>
<comment type="caution">
    <text evidence="1">The sequence shown here is derived from an EMBL/GenBank/DDBJ whole genome shotgun (WGS) entry which is preliminary data.</text>
</comment>
<name>A0A9D4SV06_RHISA</name>
<dbReference type="EMBL" id="JABSTV010001251">
    <property type="protein sequence ID" value="KAH7952419.1"/>
    <property type="molecule type" value="Genomic_DNA"/>
</dbReference>
<reference evidence="1" key="1">
    <citation type="journal article" date="2020" name="Cell">
        <title>Large-Scale Comparative Analyses of Tick Genomes Elucidate Their Genetic Diversity and Vector Capacities.</title>
        <authorList>
            <consortium name="Tick Genome and Microbiome Consortium (TIGMIC)"/>
            <person name="Jia N."/>
            <person name="Wang J."/>
            <person name="Shi W."/>
            <person name="Du L."/>
            <person name="Sun Y."/>
            <person name="Zhan W."/>
            <person name="Jiang J.F."/>
            <person name="Wang Q."/>
            <person name="Zhang B."/>
            <person name="Ji P."/>
            <person name="Bell-Sakyi L."/>
            <person name="Cui X.M."/>
            <person name="Yuan T.T."/>
            <person name="Jiang B.G."/>
            <person name="Yang W.F."/>
            <person name="Lam T.T."/>
            <person name="Chang Q.C."/>
            <person name="Ding S.J."/>
            <person name="Wang X.J."/>
            <person name="Zhu J.G."/>
            <person name="Ruan X.D."/>
            <person name="Zhao L."/>
            <person name="Wei J.T."/>
            <person name="Ye R.Z."/>
            <person name="Que T.C."/>
            <person name="Du C.H."/>
            <person name="Zhou Y.H."/>
            <person name="Cheng J.X."/>
            <person name="Dai P.F."/>
            <person name="Guo W.B."/>
            <person name="Han X.H."/>
            <person name="Huang E.J."/>
            <person name="Li L.F."/>
            <person name="Wei W."/>
            <person name="Gao Y.C."/>
            <person name="Liu J.Z."/>
            <person name="Shao H.Z."/>
            <person name="Wang X."/>
            <person name="Wang C.C."/>
            <person name="Yang T.C."/>
            <person name="Huo Q.B."/>
            <person name="Li W."/>
            <person name="Chen H.Y."/>
            <person name="Chen S.E."/>
            <person name="Zhou L.G."/>
            <person name="Ni X.B."/>
            <person name="Tian J.H."/>
            <person name="Sheng Y."/>
            <person name="Liu T."/>
            <person name="Pan Y.S."/>
            <person name="Xia L.Y."/>
            <person name="Li J."/>
            <person name="Zhao F."/>
            <person name="Cao W.C."/>
        </authorList>
    </citation>
    <scope>NUCLEOTIDE SEQUENCE</scope>
    <source>
        <strain evidence="1">Rsan-2018</strain>
    </source>
</reference>